<dbReference type="SUPFAM" id="SSF52788">
    <property type="entry name" value="Phosphotyrosine protein phosphatases I"/>
    <property type="match status" value="1"/>
</dbReference>
<evidence type="ECO:0000256" key="4">
    <source>
        <dbReference type="ARBA" id="ARBA00022912"/>
    </source>
</evidence>
<evidence type="ECO:0000313" key="6">
    <source>
        <dbReference type="Proteomes" id="UP000515275"/>
    </source>
</evidence>
<accession>A0A7G7YMS2</accession>
<dbReference type="AlphaFoldDB" id="A0A7G7YMS2"/>
<dbReference type="InterPro" id="IPR023485">
    <property type="entry name" value="Ptyr_pPase"/>
</dbReference>
<gene>
    <name evidence="5" type="ORF">GP473_03090</name>
</gene>
<dbReference type="KEGG" id="cans:GP473_03090"/>
<dbReference type="GO" id="GO:0004725">
    <property type="term" value="F:protein tyrosine phosphatase activity"/>
    <property type="evidence" value="ECO:0007669"/>
    <property type="project" value="UniProtKB-EC"/>
</dbReference>
<organism evidence="5 6">
    <name type="scientific">Corynebacterium anserum</name>
    <dbReference type="NCBI Taxonomy" id="2684406"/>
    <lineage>
        <taxon>Bacteria</taxon>
        <taxon>Bacillati</taxon>
        <taxon>Actinomycetota</taxon>
        <taxon>Actinomycetes</taxon>
        <taxon>Mycobacteriales</taxon>
        <taxon>Corynebacteriaceae</taxon>
        <taxon>Corynebacterium</taxon>
    </lineage>
</organism>
<dbReference type="Pfam" id="PF01451">
    <property type="entry name" value="LMWPc"/>
    <property type="match status" value="1"/>
</dbReference>
<dbReference type="SMART" id="SM00226">
    <property type="entry name" value="LMWPc"/>
    <property type="match status" value="1"/>
</dbReference>
<dbReference type="PRINTS" id="PR00719">
    <property type="entry name" value="LMWPTPASE"/>
</dbReference>
<evidence type="ECO:0000256" key="2">
    <source>
        <dbReference type="ARBA" id="ARBA00013064"/>
    </source>
</evidence>
<reference evidence="5 6" key="1">
    <citation type="submission" date="2019-12" db="EMBL/GenBank/DDBJ databases">
        <title>Corynebacterium sp. nov., isolated from feces of the Anser Albifrons in China.</title>
        <authorList>
            <person name="Liu Q."/>
        </authorList>
    </citation>
    <scope>NUCLEOTIDE SEQUENCE [LARGE SCALE GENOMIC DNA]</scope>
    <source>
        <strain evidence="5 6">23H37-10</strain>
    </source>
</reference>
<evidence type="ECO:0000313" key="5">
    <source>
        <dbReference type="EMBL" id="QNH95792.1"/>
    </source>
</evidence>
<evidence type="ECO:0000256" key="1">
    <source>
        <dbReference type="ARBA" id="ARBA00011063"/>
    </source>
</evidence>
<protein>
    <recommendedName>
        <fullName evidence="2">protein-tyrosine-phosphatase</fullName>
        <ecNumber evidence="2">3.1.3.48</ecNumber>
    </recommendedName>
</protein>
<proteinExistence type="inferred from homology"/>
<name>A0A7G7YMS2_9CORY</name>
<keyword evidence="3" id="KW-0378">Hydrolase</keyword>
<dbReference type="PANTHER" id="PTHR11717">
    <property type="entry name" value="LOW MOLECULAR WEIGHT PROTEIN TYROSINE PHOSPHATASE"/>
    <property type="match status" value="1"/>
</dbReference>
<dbReference type="Proteomes" id="UP000515275">
    <property type="component" value="Chromosome"/>
</dbReference>
<comment type="similarity">
    <text evidence="1">Belongs to the low molecular weight phosphotyrosine protein phosphatase family.</text>
</comment>
<dbReference type="CDD" id="cd16343">
    <property type="entry name" value="LMWPTP"/>
    <property type="match status" value="1"/>
</dbReference>
<evidence type="ECO:0000256" key="3">
    <source>
        <dbReference type="ARBA" id="ARBA00022801"/>
    </source>
</evidence>
<keyword evidence="4" id="KW-0904">Protein phosphatase</keyword>
<dbReference type="InterPro" id="IPR036196">
    <property type="entry name" value="Ptyr_pPase_sf"/>
</dbReference>
<dbReference type="InterPro" id="IPR050438">
    <property type="entry name" value="LMW_PTPase"/>
</dbReference>
<dbReference type="EC" id="3.1.3.48" evidence="2"/>
<dbReference type="PANTHER" id="PTHR11717:SF7">
    <property type="entry name" value="LOW MOLECULAR WEIGHT PHOSPHOTYROSINE PROTEIN PHOSPHATASE"/>
    <property type="match status" value="1"/>
</dbReference>
<dbReference type="Gene3D" id="3.40.50.2300">
    <property type="match status" value="1"/>
</dbReference>
<dbReference type="InterPro" id="IPR017867">
    <property type="entry name" value="Tyr_phospatase_low_mol_wt"/>
</dbReference>
<dbReference type="EMBL" id="CP046883">
    <property type="protein sequence ID" value="QNH95792.1"/>
    <property type="molecule type" value="Genomic_DNA"/>
</dbReference>
<dbReference type="RefSeq" id="WP_185769342.1">
    <property type="nucleotide sequence ID" value="NZ_CP046883.1"/>
</dbReference>
<sequence>MSKISQITVVCTGNICRSPMGDVMLNKALKEQGIPDVVVNSCGLGGWHVGDSADPRAVRELQSCGYDGTRHVAAQIGDDHLEADAFLAMDRGHVRGLSRLGVDPAKIYLFRAFDPAVFDAAADSAGFHSLRAPEVADPYYDDAAAFTTVARQIEAAVPGIITNLVLSGNEDDTRRGTLP</sequence>
<keyword evidence="6" id="KW-1185">Reference proteome</keyword>